<reference evidence="2" key="1">
    <citation type="journal article" date="2018" name="Nat. Microbiol.">
        <title>Leveraging single-cell genomics to expand the fungal tree of life.</title>
        <authorList>
            <person name="Ahrendt S.R."/>
            <person name="Quandt C.A."/>
            <person name="Ciobanu D."/>
            <person name="Clum A."/>
            <person name="Salamov A."/>
            <person name="Andreopoulos B."/>
            <person name="Cheng J.F."/>
            <person name="Woyke T."/>
            <person name="Pelin A."/>
            <person name="Henrissat B."/>
            <person name="Reynolds N.K."/>
            <person name="Benny G.L."/>
            <person name="Smith M.E."/>
            <person name="James T.Y."/>
            <person name="Grigoriev I.V."/>
        </authorList>
    </citation>
    <scope>NUCLEOTIDE SEQUENCE [LARGE SCALE GENOMIC DNA]</scope>
    <source>
        <strain evidence="2">Benny S71-1</strain>
    </source>
</reference>
<gene>
    <name evidence="1" type="ORF">SYNPS1DRAFT_6217</name>
</gene>
<feature type="non-terminal residue" evidence="1">
    <location>
        <position position="197"/>
    </location>
</feature>
<dbReference type="GO" id="GO:0034967">
    <property type="term" value="C:Set3 complex"/>
    <property type="evidence" value="ECO:0007669"/>
    <property type="project" value="TreeGrafter"/>
</dbReference>
<accession>A0A4P9YZF9</accession>
<sequence>SVYHRLKPAMVRAIALRKSTVVARVSTLKHEYRALWKRWQRHVEKLDRLHNNGSGGGLREETPGLAGVADGGDEYSFVTGRHYSRRTFHNPDAARSEAEFLEILQLLQTAEERDPENRAQRTAALISDMILDPVGDDYASTMCYRNRNGLVENPPLYYHCTSPPGASKPLDVDHWTGEEEALFKEAYLQHPKQFGRI</sequence>
<dbReference type="AlphaFoldDB" id="A0A4P9YZF9"/>
<dbReference type="GO" id="GO:0006357">
    <property type="term" value="P:regulation of transcription by RNA polymerase II"/>
    <property type="evidence" value="ECO:0007669"/>
    <property type="project" value="TreeGrafter"/>
</dbReference>
<organism evidence="1 2">
    <name type="scientific">Syncephalis pseudoplumigaleata</name>
    <dbReference type="NCBI Taxonomy" id="1712513"/>
    <lineage>
        <taxon>Eukaryota</taxon>
        <taxon>Fungi</taxon>
        <taxon>Fungi incertae sedis</taxon>
        <taxon>Zoopagomycota</taxon>
        <taxon>Zoopagomycotina</taxon>
        <taxon>Zoopagomycetes</taxon>
        <taxon>Zoopagales</taxon>
        <taxon>Piptocephalidaceae</taxon>
        <taxon>Syncephalis</taxon>
    </lineage>
</organism>
<dbReference type="EMBL" id="KZ989790">
    <property type="protein sequence ID" value="RKP25335.1"/>
    <property type="molecule type" value="Genomic_DNA"/>
</dbReference>
<proteinExistence type="predicted"/>
<keyword evidence="2" id="KW-1185">Reference proteome</keyword>
<protein>
    <submittedName>
        <fullName evidence="1">Uncharacterized protein</fullName>
    </submittedName>
</protein>
<dbReference type="InterPro" id="IPR051571">
    <property type="entry name" value="N-CoR_corepressor"/>
</dbReference>
<evidence type="ECO:0000313" key="1">
    <source>
        <dbReference type="EMBL" id="RKP25335.1"/>
    </source>
</evidence>
<dbReference type="Gene3D" id="1.10.10.60">
    <property type="entry name" value="Homeodomain-like"/>
    <property type="match status" value="1"/>
</dbReference>
<dbReference type="PANTHER" id="PTHR13992:SF39">
    <property type="entry name" value="SMRTER, ISOFORM G"/>
    <property type="match status" value="1"/>
</dbReference>
<feature type="non-terminal residue" evidence="1">
    <location>
        <position position="1"/>
    </location>
</feature>
<dbReference type="Proteomes" id="UP000278143">
    <property type="component" value="Unassembled WGS sequence"/>
</dbReference>
<dbReference type="PANTHER" id="PTHR13992">
    <property type="entry name" value="NUCLEAR RECEPTOR CO-REPRESSOR RELATED NCOR"/>
    <property type="match status" value="1"/>
</dbReference>
<evidence type="ECO:0000313" key="2">
    <source>
        <dbReference type="Proteomes" id="UP000278143"/>
    </source>
</evidence>
<dbReference type="OrthoDB" id="10258692at2759"/>
<name>A0A4P9YZF9_9FUNG</name>